<evidence type="ECO:0000256" key="2">
    <source>
        <dbReference type="ARBA" id="ARBA00001997"/>
    </source>
</evidence>
<dbReference type="Gene3D" id="2.60.120.10">
    <property type="entry name" value="Jelly Rolls"/>
    <property type="match status" value="1"/>
</dbReference>
<feature type="site" description="Participates in a stacking interaction with the thymidine ring of dTDP-4-oxo-6-deoxyglucose" evidence="6">
    <location>
        <position position="143"/>
    </location>
</feature>
<comment type="catalytic activity">
    <reaction evidence="1 7">
        <text>dTDP-4-dehydro-6-deoxy-alpha-D-glucose = dTDP-4-dehydro-beta-L-rhamnose</text>
        <dbReference type="Rhea" id="RHEA:16969"/>
        <dbReference type="ChEBI" id="CHEBI:57649"/>
        <dbReference type="ChEBI" id="CHEBI:62830"/>
        <dbReference type="EC" id="5.1.3.13"/>
    </reaction>
</comment>
<dbReference type="GO" id="GO:0005829">
    <property type="term" value="C:cytosol"/>
    <property type="evidence" value="ECO:0007669"/>
    <property type="project" value="TreeGrafter"/>
</dbReference>
<dbReference type="GO" id="GO:0019305">
    <property type="term" value="P:dTDP-rhamnose biosynthetic process"/>
    <property type="evidence" value="ECO:0007669"/>
    <property type="project" value="UniProtKB-UniRule"/>
</dbReference>
<comment type="subunit">
    <text evidence="7">Homodimer.</text>
</comment>
<keyword evidence="7 8" id="KW-0413">Isomerase</keyword>
<dbReference type="CDD" id="cd00438">
    <property type="entry name" value="cupin_RmlC"/>
    <property type="match status" value="1"/>
</dbReference>
<dbReference type="GO" id="GO:0000271">
    <property type="term" value="P:polysaccharide biosynthetic process"/>
    <property type="evidence" value="ECO:0007669"/>
    <property type="project" value="TreeGrafter"/>
</dbReference>
<dbReference type="Proteomes" id="UP000325161">
    <property type="component" value="Chromosome"/>
</dbReference>
<comment type="function">
    <text evidence="2 7">Catalyzes the epimerization of the C3' and C5'positions of dTDP-6-deoxy-D-xylo-4-hexulose, forming dTDP-6-deoxy-L-lyxo-4-hexulose.</text>
</comment>
<dbReference type="InterPro" id="IPR000888">
    <property type="entry name" value="RmlC-like"/>
</dbReference>
<comment type="pathway">
    <text evidence="7">Carbohydrate biosynthesis; dTDP-L-rhamnose biosynthesis.</text>
</comment>
<name>A0A5C0B608_9BURK</name>
<evidence type="ECO:0000256" key="6">
    <source>
        <dbReference type="PIRSR" id="PIRSR600888-3"/>
    </source>
</evidence>
<reference evidence="8 9" key="1">
    <citation type="submission" date="2019-08" db="EMBL/GenBank/DDBJ databases">
        <title>Amphibian skin-associated Pigmentiphaga: genome sequence and occurrence across geography and hosts.</title>
        <authorList>
            <person name="Bletz M.C."/>
            <person name="Bunk B."/>
            <person name="Sproeer C."/>
            <person name="Biwer P."/>
            <person name="Reiter S."/>
            <person name="Rabemananjara F.C.E."/>
            <person name="Schulz S."/>
            <person name="Overmann J."/>
            <person name="Vences M."/>
        </authorList>
    </citation>
    <scope>NUCLEOTIDE SEQUENCE [LARGE SCALE GENOMIC DNA]</scope>
    <source>
        <strain evidence="8 9">Mada1488</strain>
    </source>
</reference>
<dbReference type="PANTHER" id="PTHR21047">
    <property type="entry name" value="DTDP-6-DEOXY-D-GLUCOSE-3,5 EPIMERASE"/>
    <property type="match status" value="1"/>
</dbReference>
<dbReference type="EMBL" id="CP043046">
    <property type="protein sequence ID" value="QEI09366.1"/>
    <property type="molecule type" value="Genomic_DNA"/>
</dbReference>
<evidence type="ECO:0000256" key="1">
    <source>
        <dbReference type="ARBA" id="ARBA00001298"/>
    </source>
</evidence>
<protein>
    <recommendedName>
        <fullName evidence="4 7">dTDP-4-dehydrorhamnose 3,5-epimerase</fullName>
        <ecNumber evidence="3 7">5.1.3.13</ecNumber>
    </recommendedName>
    <alternativeName>
        <fullName evidence="7">Thymidine diphospho-4-keto-rhamnose 3,5-epimerase</fullName>
    </alternativeName>
</protein>
<gene>
    <name evidence="8" type="primary">rfbC</name>
    <name evidence="8" type="ORF">FXN63_16380</name>
</gene>
<feature type="active site" description="Proton acceptor" evidence="5">
    <location>
        <position position="67"/>
    </location>
</feature>
<feature type="active site" description="Proton donor" evidence="5">
    <location>
        <position position="137"/>
    </location>
</feature>
<evidence type="ECO:0000313" key="8">
    <source>
        <dbReference type="EMBL" id="QEI09366.1"/>
    </source>
</evidence>
<dbReference type="InterPro" id="IPR014710">
    <property type="entry name" value="RmlC-like_jellyroll"/>
</dbReference>
<dbReference type="GO" id="GO:0008830">
    <property type="term" value="F:dTDP-4-dehydrorhamnose 3,5-epimerase activity"/>
    <property type="evidence" value="ECO:0007669"/>
    <property type="project" value="UniProtKB-UniRule"/>
</dbReference>
<dbReference type="InterPro" id="IPR011051">
    <property type="entry name" value="RmlC_Cupin_sf"/>
</dbReference>
<sequence>MDTPRFTFQAAPIAGLWIVDRKPIGDNRGSFTRFYCGEEFAAIGLQDPIVQINHSSSARAGTVRGLHFQHAPHAETKVVTCVAGSILDVAVDLRAGSPTFLQWFGVELSADNKRGLIIPPGFAHGFQSLEDHSEVMYLVTAAYSAQFEDGLSPFDPAVGVVWPLPPTEVSARDAQRPFIDRDAYAGVAAQGADR</sequence>
<organism evidence="8 9">
    <name type="scientific">Pigmentiphaga aceris</name>
    <dbReference type="NCBI Taxonomy" id="1940612"/>
    <lineage>
        <taxon>Bacteria</taxon>
        <taxon>Pseudomonadati</taxon>
        <taxon>Pseudomonadota</taxon>
        <taxon>Betaproteobacteria</taxon>
        <taxon>Burkholderiales</taxon>
        <taxon>Alcaligenaceae</taxon>
        <taxon>Pigmentiphaga</taxon>
    </lineage>
</organism>
<evidence type="ECO:0000313" key="9">
    <source>
        <dbReference type="Proteomes" id="UP000325161"/>
    </source>
</evidence>
<accession>A0A5C0B608</accession>
<dbReference type="Pfam" id="PF00908">
    <property type="entry name" value="dTDP_sugar_isom"/>
    <property type="match status" value="1"/>
</dbReference>
<comment type="similarity">
    <text evidence="7">Belongs to the dTDP-4-dehydrorhamnose 3,5-epimerase family.</text>
</comment>
<proteinExistence type="inferred from homology"/>
<evidence type="ECO:0000256" key="4">
    <source>
        <dbReference type="ARBA" id="ARBA00019595"/>
    </source>
</evidence>
<keyword evidence="9" id="KW-1185">Reference proteome</keyword>
<evidence type="ECO:0000256" key="7">
    <source>
        <dbReference type="RuleBase" id="RU364069"/>
    </source>
</evidence>
<dbReference type="EC" id="5.1.3.13" evidence="3 7"/>
<evidence type="ECO:0000256" key="3">
    <source>
        <dbReference type="ARBA" id="ARBA00012098"/>
    </source>
</evidence>
<dbReference type="AlphaFoldDB" id="A0A5C0B608"/>
<dbReference type="SUPFAM" id="SSF51182">
    <property type="entry name" value="RmlC-like cupins"/>
    <property type="match status" value="1"/>
</dbReference>
<dbReference type="KEGG" id="pacr:FXN63_16380"/>
<evidence type="ECO:0000256" key="5">
    <source>
        <dbReference type="PIRSR" id="PIRSR600888-1"/>
    </source>
</evidence>
<dbReference type="NCBIfam" id="TIGR01221">
    <property type="entry name" value="rmlC"/>
    <property type="match status" value="1"/>
</dbReference>
<dbReference type="PANTHER" id="PTHR21047:SF2">
    <property type="entry name" value="THYMIDINE DIPHOSPHO-4-KETO-RHAMNOSE 3,5-EPIMERASE"/>
    <property type="match status" value="1"/>
</dbReference>
<dbReference type="OrthoDB" id="9800680at2"/>
<dbReference type="UniPathway" id="UPA00124"/>